<protein>
    <submittedName>
        <fullName evidence="2">Uncharacterized protein</fullName>
    </submittedName>
</protein>
<evidence type="ECO:0000313" key="3">
    <source>
        <dbReference type="Proteomes" id="UP000837857"/>
    </source>
</evidence>
<evidence type="ECO:0000256" key="1">
    <source>
        <dbReference type="SAM" id="MobiDB-lite"/>
    </source>
</evidence>
<proteinExistence type="predicted"/>
<dbReference type="EMBL" id="OW152813">
    <property type="protein sequence ID" value="CAH2035932.1"/>
    <property type="molecule type" value="Genomic_DNA"/>
</dbReference>
<name>A0ABN8HUG1_9NEOP</name>
<organism evidence="2 3">
    <name type="scientific">Iphiclides podalirius</name>
    <name type="common">scarce swallowtail</name>
    <dbReference type="NCBI Taxonomy" id="110791"/>
    <lineage>
        <taxon>Eukaryota</taxon>
        <taxon>Metazoa</taxon>
        <taxon>Ecdysozoa</taxon>
        <taxon>Arthropoda</taxon>
        <taxon>Hexapoda</taxon>
        <taxon>Insecta</taxon>
        <taxon>Pterygota</taxon>
        <taxon>Neoptera</taxon>
        <taxon>Endopterygota</taxon>
        <taxon>Lepidoptera</taxon>
        <taxon>Glossata</taxon>
        <taxon>Ditrysia</taxon>
        <taxon>Papilionoidea</taxon>
        <taxon>Papilionidae</taxon>
        <taxon>Papilioninae</taxon>
        <taxon>Iphiclides</taxon>
    </lineage>
</organism>
<accession>A0ABN8HUG1</accession>
<sequence length="107" mass="11650">MALSKSFVLWEERCTGRGASSCGGPPSRRGAAVASVTCADADPLFQPHYRRRTKPHSRQKCSSKRTTTAQASGNIRALSERDAGAAPPPRRLPGRHRTIDYSEQTGR</sequence>
<dbReference type="Proteomes" id="UP000837857">
    <property type="component" value="Chromosome 1"/>
</dbReference>
<keyword evidence="3" id="KW-1185">Reference proteome</keyword>
<gene>
    <name evidence="2" type="ORF">IPOD504_LOCUS766</name>
</gene>
<feature type="non-terminal residue" evidence="2">
    <location>
        <position position="1"/>
    </location>
</feature>
<feature type="compositionally biased region" description="Polar residues" evidence="1">
    <location>
        <begin position="64"/>
        <end position="73"/>
    </location>
</feature>
<reference evidence="2" key="1">
    <citation type="submission" date="2022-03" db="EMBL/GenBank/DDBJ databases">
        <authorList>
            <person name="Martin H S."/>
        </authorList>
    </citation>
    <scope>NUCLEOTIDE SEQUENCE</scope>
</reference>
<feature type="compositionally biased region" description="Basic residues" evidence="1">
    <location>
        <begin position="48"/>
        <end position="63"/>
    </location>
</feature>
<evidence type="ECO:0000313" key="2">
    <source>
        <dbReference type="EMBL" id="CAH2035932.1"/>
    </source>
</evidence>
<feature type="region of interest" description="Disordered" evidence="1">
    <location>
        <begin position="46"/>
        <end position="107"/>
    </location>
</feature>